<name>A0A423UBK5_PENVA</name>
<feature type="transmembrane region" description="Helical" evidence="6">
    <location>
        <begin position="12"/>
        <end position="31"/>
    </location>
</feature>
<dbReference type="AlphaFoldDB" id="A0A423UBK5"/>
<evidence type="ECO:0008006" key="9">
    <source>
        <dbReference type="Google" id="ProtNLM"/>
    </source>
</evidence>
<dbReference type="InterPro" id="IPR031933">
    <property type="entry name" value="UPF0767"/>
</dbReference>
<reference evidence="7 8" key="2">
    <citation type="submission" date="2019-01" db="EMBL/GenBank/DDBJ databases">
        <title>The decoding of complex shrimp genome reveals the adaptation for benthos swimmer, frequently molting mechanism and breeding impact on genome.</title>
        <authorList>
            <person name="Sun Y."/>
            <person name="Gao Y."/>
            <person name="Yu Y."/>
        </authorList>
    </citation>
    <scope>NUCLEOTIDE SEQUENCE [LARGE SCALE GENOMIC DNA]</scope>
    <source>
        <tissue evidence="7">Muscle</tissue>
    </source>
</reference>
<reference evidence="7 8" key="1">
    <citation type="submission" date="2018-04" db="EMBL/GenBank/DDBJ databases">
        <authorList>
            <person name="Zhang X."/>
            <person name="Yuan J."/>
            <person name="Li F."/>
            <person name="Xiang J."/>
        </authorList>
    </citation>
    <scope>NUCLEOTIDE SEQUENCE [LARGE SCALE GENOMIC DNA]</scope>
    <source>
        <tissue evidence="7">Muscle</tissue>
    </source>
</reference>
<comment type="similarity">
    <text evidence="2">Belongs to the SMIM12 family.</text>
</comment>
<dbReference type="OrthoDB" id="10052506at2759"/>
<evidence type="ECO:0000256" key="5">
    <source>
        <dbReference type="ARBA" id="ARBA00023136"/>
    </source>
</evidence>
<keyword evidence="8" id="KW-1185">Reference proteome</keyword>
<evidence type="ECO:0000256" key="2">
    <source>
        <dbReference type="ARBA" id="ARBA00007304"/>
    </source>
</evidence>
<dbReference type="STRING" id="6689.A0A423UBK5"/>
<organism evidence="7 8">
    <name type="scientific">Penaeus vannamei</name>
    <name type="common">Whiteleg shrimp</name>
    <name type="synonym">Litopenaeus vannamei</name>
    <dbReference type="NCBI Taxonomy" id="6689"/>
    <lineage>
        <taxon>Eukaryota</taxon>
        <taxon>Metazoa</taxon>
        <taxon>Ecdysozoa</taxon>
        <taxon>Arthropoda</taxon>
        <taxon>Crustacea</taxon>
        <taxon>Multicrustacea</taxon>
        <taxon>Malacostraca</taxon>
        <taxon>Eumalacostraca</taxon>
        <taxon>Eucarida</taxon>
        <taxon>Decapoda</taxon>
        <taxon>Dendrobranchiata</taxon>
        <taxon>Penaeoidea</taxon>
        <taxon>Penaeidae</taxon>
        <taxon>Penaeus</taxon>
    </lineage>
</organism>
<comment type="caution">
    <text evidence="7">The sequence shown here is derived from an EMBL/GenBank/DDBJ whole genome shotgun (WGS) entry which is preliminary data.</text>
</comment>
<evidence type="ECO:0000313" key="8">
    <source>
        <dbReference type="Proteomes" id="UP000283509"/>
    </source>
</evidence>
<proteinExistence type="inferred from homology"/>
<keyword evidence="4 6" id="KW-1133">Transmembrane helix</keyword>
<dbReference type="EMBL" id="QCYY01000029">
    <property type="protein sequence ID" value="ROT86045.1"/>
    <property type="molecule type" value="Genomic_DNA"/>
</dbReference>
<sequence>MWPLVMNVLRAYAPYITLPAAAVIGFVGYNIEKHFRTPPPNRPSIEEQRNERLLKELLEAKEAAPAPLSEKTFVPKTIFEKNLSPSLAKEE</sequence>
<evidence type="ECO:0000256" key="3">
    <source>
        <dbReference type="ARBA" id="ARBA00022692"/>
    </source>
</evidence>
<dbReference type="Pfam" id="PF15990">
    <property type="entry name" value="UPF0767"/>
    <property type="match status" value="1"/>
</dbReference>
<gene>
    <name evidence="7" type="ORF">C7M84_015233</name>
</gene>
<protein>
    <recommendedName>
        <fullName evidence="9">Small integral membrane protein 12</fullName>
    </recommendedName>
</protein>
<evidence type="ECO:0000256" key="6">
    <source>
        <dbReference type="SAM" id="Phobius"/>
    </source>
</evidence>
<comment type="subcellular location">
    <subcellularLocation>
        <location evidence="1">Membrane</location>
        <topology evidence="1">Single-pass membrane protein</topology>
    </subcellularLocation>
</comment>
<evidence type="ECO:0000256" key="1">
    <source>
        <dbReference type="ARBA" id="ARBA00004167"/>
    </source>
</evidence>
<accession>A0A423UBK5</accession>
<dbReference type="Proteomes" id="UP000283509">
    <property type="component" value="Unassembled WGS sequence"/>
</dbReference>
<evidence type="ECO:0000256" key="4">
    <source>
        <dbReference type="ARBA" id="ARBA00022989"/>
    </source>
</evidence>
<dbReference type="GO" id="GO:0016020">
    <property type="term" value="C:membrane"/>
    <property type="evidence" value="ECO:0007669"/>
    <property type="project" value="UniProtKB-SubCell"/>
</dbReference>
<dbReference type="PANTHER" id="PTHR28599:SF1">
    <property type="entry name" value="SMALL INTEGRAL MEMBRANE PROTEIN 12"/>
    <property type="match status" value="1"/>
</dbReference>
<evidence type="ECO:0000313" key="7">
    <source>
        <dbReference type="EMBL" id="ROT86045.1"/>
    </source>
</evidence>
<keyword evidence="3 6" id="KW-0812">Transmembrane</keyword>
<dbReference type="PANTHER" id="PTHR28599">
    <property type="entry name" value="SMALL INTEGRAL MEMBRANE PROTEIN 12"/>
    <property type="match status" value="1"/>
</dbReference>
<keyword evidence="5 6" id="KW-0472">Membrane</keyword>